<dbReference type="EMBL" id="JACYTR010000002">
    <property type="protein sequence ID" value="MBD8524349.1"/>
    <property type="molecule type" value="Genomic_DNA"/>
</dbReference>
<dbReference type="Proteomes" id="UP000613768">
    <property type="component" value="Unassembled WGS sequence"/>
</dbReference>
<organism evidence="2 3">
    <name type="scientific">Pseudomarimonas arenosa</name>
    <dbReference type="NCBI Taxonomy" id="2774145"/>
    <lineage>
        <taxon>Bacteria</taxon>
        <taxon>Pseudomonadati</taxon>
        <taxon>Pseudomonadota</taxon>
        <taxon>Gammaproteobacteria</taxon>
        <taxon>Lysobacterales</taxon>
        <taxon>Lysobacteraceae</taxon>
        <taxon>Pseudomarimonas</taxon>
    </lineage>
</organism>
<keyword evidence="3" id="KW-1185">Reference proteome</keyword>
<gene>
    <name evidence="2" type="ORF">IFO71_01220</name>
</gene>
<evidence type="ECO:0000313" key="2">
    <source>
        <dbReference type="EMBL" id="MBD8524349.1"/>
    </source>
</evidence>
<evidence type="ECO:0000313" key="3">
    <source>
        <dbReference type="Proteomes" id="UP000613768"/>
    </source>
</evidence>
<dbReference type="AlphaFoldDB" id="A0AAW3ZGB4"/>
<dbReference type="InterPro" id="IPR003959">
    <property type="entry name" value="ATPase_AAA_core"/>
</dbReference>
<dbReference type="Pfam" id="PF13304">
    <property type="entry name" value="AAA_21"/>
    <property type="match status" value="1"/>
</dbReference>
<accession>A0AAW3ZGB4</accession>
<dbReference type="Gene3D" id="3.40.50.300">
    <property type="entry name" value="P-loop containing nucleotide triphosphate hydrolases"/>
    <property type="match status" value="1"/>
</dbReference>
<feature type="domain" description="ATPase AAA-type core" evidence="1">
    <location>
        <begin position="311"/>
        <end position="424"/>
    </location>
</feature>
<protein>
    <submittedName>
        <fullName evidence="2">AAA family ATPase</fullName>
    </submittedName>
</protein>
<dbReference type="GO" id="GO:0005524">
    <property type="term" value="F:ATP binding"/>
    <property type="evidence" value="ECO:0007669"/>
    <property type="project" value="InterPro"/>
</dbReference>
<reference evidence="2 3" key="1">
    <citation type="submission" date="2020-09" db="EMBL/GenBank/DDBJ databases">
        <title>Pseudoxanthomonas sp. CAU 1598 isolated from sand of Yaerae Beach.</title>
        <authorList>
            <person name="Kim W."/>
        </authorList>
    </citation>
    <scope>NUCLEOTIDE SEQUENCE [LARGE SCALE GENOMIC DNA]</scope>
    <source>
        <strain evidence="2 3">CAU 1598</strain>
    </source>
</reference>
<dbReference type="InterPro" id="IPR051396">
    <property type="entry name" value="Bact_Antivir_Def_Nuclease"/>
</dbReference>
<dbReference type="InterPro" id="IPR027417">
    <property type="entry name" value="P-loop_NTPase"/>
</dbReference>
<comment type="caution">
    <text evidence="2">The sequence shown here is derived from an EMBL/GenBank/DDBJ whole genome shotgun (WGS) entry which is preliminary data.</text>
</comment>
<dbReference type="PANTHER" id="PTHR43581">
    <property type="entry name" value="ATP/GTP PHOSPHATASE"/>
    <property type="match status" value="1"/>
</dbReference>
<proteinExistence type="predicted"/>
<dbReference type="GO" id="GO:0016887">
    <property type="term" value="F:ATP hydrolysis activity"/>
    <property type="evidence" value="ECO:0007669"/>
    <property type="project" value="InterPro"/>
</dbReference>
<sequence>MQFRVIPKGQPLPQTGSDEVYLRVDHWNDYSFVTMFFLAYRDIAGELFELGQVKIGFKGQTTEQDTFKILPPVFFHLEEGFFSVGQDVDFYKKVTAIPGGKGKEILRQLRDLAVMPELLAEVSDESVLRISLLRSVSLPAITGQFSRILDGNVELTNYKFAFSRPSTDGYDKVDLDFQVVADSVPNTNIHAIIGRNGVGKTILLNSMIGALTGGAGASYFTDLESMFKSRIGLGYFSSLVSVSFSAFDPFIPPSEQSDPTKGTCYYYIGLKDPTDPDRLRPLSELRRDCSRALSECFSNQQKLVRWRRAIGKLDSDEVFVSMDLPKLLEKYNELEMRSSAGVVFEEFHSIVDPYLERMSSGHAVVLLTITRLVASVEEKTLVLLDEPESHLHPPLLSAFIRALADLLHDRNGVAIVATHSPVVLQEIPRSCVWKIYRVSKSIDVQRPKIETFAENVGLLTAEVFGLEVSQSGFHALLAQSVAKGPTYDEVVASYRNQIGFEGKAVLAALLSKAARNGDSA</sequence>
<name>A0AAW3ZGB4_9GAMM</name>
<evidence type="ECO:0000259" key="1">
    <source>
        <dbReference type="Pfam" id="PF13304"/>
    </source>
</evidence>
<dbReference type="SUPFAM" id="SSF52540">
    <property type="entry name" value="P-loop containing nucleoside triphosphate hydrolases"/>
    <property type="match status" value="1"/>
</dbReference>
<dbReference type="PANTHER" id="PTHR43581:SF4">
    <property type="entry name" value="ATP_GTP PHOSPHATASE"/>
    <property type="match status" value="1"/>
</dbReference>